<gene>
    <name evidence="2" type="ORF">CINCED_3A004716</name>
</gene>
<name>A0A5E4M8B2_9HEMI</name>
<reference evidence="2 3" key="1">
    <citation type="submission" date="2019-08" db="EMBL/GenBank/DDBJ databases">
        <authorList>
            <person name="Alioto T."/>
            <person name="Alioto T."/>
            <person name="Gomez Garrido J."/>
        </authorList>
    </citation>
    <scope>NUCLEOTIDE SEQUENCE [LARGE SCALE GENOMIC DNA]</scope>
</reference>
<feature type="chain" id="PRO_5022860747" evidence="1">
    <location>
        <begin position="21"/>
        <end position="695"/>
    </location>
</feature>
<protein>
    <submittedName>
        <fullName evidence="2">Uncharacterized protein</fullName>
    </submittedName>
</protein>
<evidence type="ECO:0000313" key="3">
    <source>
        <dbReference type="Proteomes" id="UP000325440"/>
    </source>
</evidence>
<feature type="signal peptide" evidence="1">
    <location>
        <begin position="1"/>
        <end position="20"/>
    </location>
</feature>
<dbReference type="AlphaFoldDB" id="A0A5E4M8B2"/>
<evidence type="ECO:0000256" key="1">
    <source>
        <dbReference type="SAM" id="SignalP"/>
    </source>
</evidence>
<keyword evidence="1" id="KW-0732">Signal</keyword>
<dbReference type="OrthoDB" id="6630744at2759"/>
<evidence type="ECO:0000313" key="2">
    <source>
        <dbReference type="EMBL" id="VVC26599.1"/>
    </source>
</evidence>
<dbReference type="EMBL" id="CABPRJ010000038">
    <property type="protein sequence ID" value="VVC26599.1"/>
    <property type="molecule type" value="Genomic_DNA"/>
</dbReference>
<keyword evidence="3" id="KW-1185">Reference proteome</keyword>
<sequence>MNLNALKLLFYTLVVHIINPDIPNRGTAILGWPSNRSKFNKTVYDFQTEYNLKKVTENITRDQGDDFGHVPDEFIAFQIDLFLILQQMAYVLNKRNGTGLTYNEYFVTVCSLLPRCLDYININVFQNSITVLLNKMHIVLCQTLPTHYLKTINSSRKDTEKEVIYKEIERNLIYLISMLEDKTKINNNLFELLNYQKDSKNFLFEVYGIIGKIDKISCMSKKLESLNYYYTVQKTLNEKKLQKDDNRNNKNIQFLENEKVFLDVNINYTNILEKKCGLSKYKIRTNDLSKFDAMHELFVFTLNNLQQFFTNSILSTQNENSRITENVLEETGIITKMILDLCQSISYILVFFKENKFKDDPKMFNVYFTFCFDFTEYANTRCISAFHSTLDAIHFKEERSNCLWESLINIWTYNIFVTTTEVPKIKIDKSYLTTLYDSIKLYDKEIGVWTTYRWLSGKYFLTENFENVNMNELKLKNINIKNVTISLSVAYHAILPWHLNTFPVGLLHNMILQHLDRTMNTYVYRYALIIDLYLKRTSSRVNSHILQSIRDSVRWYTEGTELFYKYLDLPLYTDKDPQNEPLPPVEMSTIILRIKHLDDNGKINVDDIIPKDAKDDFLKWSETELPNNDDENHQFNTAINTNCMDAMDYMSTFISIAVNSLDIKSEFYPPSITYTEYCPKNIFNVKPVEHTQKGI</sequence>
<organism evidence="2 3">
    <name type="scientific">Cinara cedri</name>
    <dbReference type="NCBI Taxonomy" id="506608"/>
    <lineage>
        <taxon>Eukaryota</taxon>
        <taxon>Metazoa</taxon>
        <taxon>Ecdysozoa</taxon>
        <taxon>Arthropoda</taxon>
        <taxon>Hexapoda</taxon>
        <taxon>Insecta</taxon>
        <taxon>Pterygota</taxon>
        <taxon>Neoptera</taxon>
        <taxon>Paraneoptera</taxon>
        <taxon>Hemiptera</taxon>
        <taxon>Sternorrhyncha</taxon>
        <taxon>Aphidomorpha</taxon>
        <taxon>Aphidoidea</taxon>
        <taxon>Aphididae</taxon>
        <taxon>Lachninae</taxon>
        <taxon>Cinara</taxon>
    </lineage>
</organism>
<proteinExistence type="predicted"/>
<accession>A0A5E4M8B2</accession>
<dbReference type="Proteomes" id="UP000325440">
    <property type="component" value="Unassembled WGS sequence"/>
</dbReference>